<keyword evidence="1" id="KW-1133">Transmembrane helix</keyword>
<organism evidence="2">
    <name type="scientific">hot springs metagenome</name>
    <dbReference type="NCBI Taxonomy" id="433727"/>
    <lineage>
        <taxon>unclassified sequences</taxon>
        <taxon>metagenomes</taxon>
        <taxon>ecological metagenomes</taxon>
    </lineage>
</organism>
<evidence type="ECO:0000313" key="2">
    <source>
        <dbReference type="EMBL" id="GER92752.1"/>
    </source>
</evidence>
<dbReference type="AlphaFoldDB" id="A0A5J4L0C7"/>
<comment type="caution">
    <text evidence="2">The sequence shown here is derived from an EMBL/GenBank/DDBJ whole genome shotgun (WGS) entry which is preliminary data.</text>
</comment>
<feature type="transmembrane region" description="Helical" evidence="1">
    <location>
        <begin position="47"/>
        <end position="73"/>
    </location>
</feature>
<name>A0A5J4L0C7_9ZZZZ</name>
<reference evidence="2" key="1">
    <citation type="submission" date="2019-10" db="EMBL/GenBank/DDBJ databases">
        <title>Metagenomic sequencing of thiosulfate-disproportionating enrichment culture.</title>
        <authorList>
            <person name="Umezawa K."/>
            <person name="Kojima H."/>
            <person name="Fukui M."/>
        </authorList>
    </citation>
    <scope>NUCLEOTIDE SEQUENCE</scope>
    <source>
        <strain evidence="2">45J</strain>
    </source>
</reference>
<feature type="transmembrane region" description="Helical" evidence="1">
    <location>
        <begin position="12"/>
        <end position="35"/>
    </location>
</feature>
<protein>
    <submittedName>
        <fullName evidence="2">Uncharacterized protein</fullName>
    </submittedName>
</protein>
<evidence type="ECO:0000256" key="1">
    <source>
        <dbReference type="SAM" id="Phobius"/>
    </source>
</evidence>
<gene>
    <name evidence="2" type="ORF">A45J_0477</name>
</gene>
<keyword evidence="1" id="KW-0812">Transmembrane</keyword>
<dbReference type="EMBL" id="BLAB01000001">
    <property type="protein sequence ID" value="GER92752.1"/>
    <property type="molecule type" value="Genomic_DNA"/>
</dbReference>
<keyword evidence="1" id="KW-0472">Membrane</keyword>
<accession>A0A5J4L0C7</accession>
<proteinExistence type="predicted"/>
<sequence length="83" mass="9143">MGSNYGKKKPIGRMIIMGIISIALYTALLTNQAIINNYVGRGGIYAFLPIVMAFIFSFVHGNFTGDFWAVIGVEAARKKKEVK</sequence>